<proteinExistence type="predicted"/>
<sequence length="93" mass="10859">MKSGNKRSEKMLWSRIECFSGETSETSEKPNLSSDDRSTYSWALAFSDEFMQRTEYLKATVFLFSTSQQAILNTFTCKEMKNDEKENGDWRES</sequence>
<gene>
    <name evidence="1" type="ORF">P5673_018960</name>
</gene>
<dbReference type="Proteomes" id="UP001249851">
    <property type="component" value="Unassembled WGS sequence"/>
</dbReference>
<dbReference type="EMBL" id="JARQWQ010000043">
    <property type="protein sequence ID" value="KAK2558751.1"/>
    <property type="molecule type" value="Genomic_DNA"/>
</dbReference>
<evidence type="ECO:0000313" key="2">
    <source>
        <dbReference type="Proteomes" id="UP001249851"/>
    </source>
</evidence>
<protein>
    <submittedName>
        <fullName evidence="1">Uncharacterized protein</fullName>
    </submittedName>
</protein>
<reference evidence="1" key="1">
    <citation type="journal article" date="2023" name="G3 (Bethesda)">
        <title>Whole genome assembly and annotation of the endangered Caribbean coral Acropora cervicornis.</title>
        <authorList>
            <person name="Selwyn J.D."/>
            <person name="Vollmer S.V."/>
        </authorList>
    </citation>
    <scope>NUCLEOTIDE SEQUENCE</scope>
    <source>
        <strain evidence="1">K2</strain>
    </source>
</reference>
<keyword evidence="2" id="KW-1185">Reference proteome</keyword>
<name>A0AAD9V2H5_ACRCE</name>
<reference evidence="1" key="2">
    <citation type="journal article" date="2023" name="Science">
        <title>Genomic signatures of disease resistance in endangered staghorn corals.</title>
        <authorList>
            <person name="Vollmer S.V."/>
            <person name="Selwyn J.D."/>
            <person name="Despard B.A."/>
            <person name="Roesel C.L."/>
        </authorList>
    </citation>
    <scope>NUCLEOTIDE SEQUENCE</scope>
    <source>
        <strain evidence="1">K2</strain>
    </source>
</reference>
<evidence type="ECO:0000313" key="1">
    <source>
        <dbReference type="EMBL" id="KAK2558751.1"/>
    </source>
</evidence>
<comment type="caution">
    <text evidence="1">The sequence shown here is derived from an EMBL/GenBank/DDBJ whole genome shotgun (WGS) entry which is preliminary data.</text>
</comment>
<dbReference type="AlphaFoldDB" id="A0AAD9V2H5"/>
<organism evidence="1 2">
    <name type="scientific">Acropora cervicornis</name>
    <name type="common">Staghorn coral</name>
    <dbReference type="NCBI Taxonomy" id="6130"/>
    <lineage>
        <taxon>Eukaryota</taxon>
        <taxon>Metazoa</taxon>
        <taxon>Cnidaria</taxon>
        <taxon>Anthozoa</taxon>
        <taxon>Hexacorallia</taxon>
        <taxon>Scleractinia</taxon>
        <taxon>Astrocoeniina</taxon>
        <taxon>Acroporidae</taxon>
        <taxon>Acropora</taxon>
    </lineage>
</organism>
<accession>A0AAD9V2H5</accession>